<protein>
    <recommendedName>
        <fullName evidence="4">DUF431-domain-containing protein</fullName>
    </recommendedName>
</protein>
<dbReference type="EMBL" id="WIWS01000007">
    <property type="protein sequence ID" value="KAF3227330.1"/>
    <property type="molecule type" value="Genomic_DNA"/>
</dbReference>
<organism evidence="2 3">
    <name type="scientific">Orbilia oligospora</name>
    <name type="common">Nematode-trapping fungus</name>
    <name type="synonym">Arthrobotrys oligospora</name>
    <dbReference type="NCBI Taxonomy" id="2813651"/>
    <lineage>
        <taxon>Eukaryota</taxon>
        <taxon>Fungi</taxon>
        <taxon>Dikarya</taxon>
        <taxon>Ascomycota</taxon>
        <taxon>Pezizomycotina</taxon>
        <taxon>Orbiliomycetes</taxon>
        <taxon>Orbiliales</taxon>
        <taxon>Orbiliaceae</taxon>
        <taxon>Orbilia</taxon>
    </lineage>
</organism>
<name>A0A7C8V884_ORBOL</name>
<evidence type="ECO:0000313" key="3">
    <source>
        <dbReference type="Proteomes" id="UP000472727"/>
    </source>
</evidence>
<dbReference type="AlphaFoldDB" id="A0A7C8V884"/>
<feature type="compositionally biased region" description="Low complexity" evidence="1">
    <location>
        <begin position="34"/>
        <end position="51"/>
    </location>
</feature>
<evidence type="ECO:0008006" key="4">
    <source>
        <dbReference type="Google" id="ProtNLM"/>
    </source>
</evidence>
<reference evidence="2 3" key="1">
    <citation type="submission" date="2019-06" db="EMBL/GenBank/DDBJ databases">
        <authorList>
            <person name="Palmer J.M."/>
        </authorList>
    </citation>
    <scope>NUCLEOTIDE SEQUENCE [LARGE SCALE GENOMIC DNA]</scope>
    <source>
        <strain evidence="2 3">TWF106</strain>
    </source>
</reference>
<dbReference type="Pfam" id="PF04252">
    <property type="entry name" value="SFM1-like"/>
    <property type="match status" value="1"/>
</dbReference>
<dbReference type="InterPro" id="IPR007364">
    <property type="entry name" value="SFM1-like"/>
</dbReference>
<accession>A0A7C8V884</accession>
<comment type="caution">
    <text evidence="2">The sequence shown here is derived from an EMBL/GenBank/DDBJ whole genome shotgun (WGS) entry which is preliminary data.</text>
</comment>
<feature type="region of interest" description="Disordered" evidence="1">
    <location>
        <begin position="32"/>
        <end position="56"/>
    </location>
</feature>
<evidence type="ECO:0000313" key="2">
    <source>
        <dbReference type="EMBL" id="KAF3227330.1"/>
    </source>
</evidence>
<dbReference type="GO" id="GO:0035241">
    <property type="term" value="F:protein-arginine omega-N monomethyltransferase activity"/>
    <property type="evidence" value="ECO:0007669"/>
    <property type="project" value="TreeGrafter"/>
</dbReference>
<evidence type="ECO:0000256" key="1">
    <source>
        <dbReference type="SAM" id="MobiDB-lite"/>
    </source>
</evidence>
<sequence length="225" mass="25515">MAAPRHYVVEHLDVELEAWSKLEYLTIATETHPHSSSAPTAATNSSSNPSHKPTFHLTSLPRELFENLPEELKGHENLDATMEEVNRLDGLKAEEVCLLDPRAEKDMCPEDGEVFKWFVFGGILGDDPPRDRTAELRKYGFTGRRLGPVQMTTDTAVRVTRLVVEDKIPLDKVPFVDFPELKISKNETTEMPFRYVKREDGTPIMPEGMVDLIKEDSNKGFLDMM</sequence>
<dbReference type="Proteomes" id="UP000472727">
    <property type="component" value="Unassembled WGS sequence"/>
</dbReference>
<proteinExistence type="predicted"/>
<dbReference type="PANTHER" id="PTHR35517:SF1">
    <property type="entry name" value="PROTEIN ARGININE N-METHYLTRANSFERASE SFM1"/>
    <property type="match status" value="1"/>
</dbReference>
<dbReference type="PANTHER" id="PTHR35517">
    <property type="entry name" value="PROTEIN ARGININE N-METHYLTRANSFERASE SFM1"/>
    <property type="match status" value="1"/>
</dbReference>
<gene>
    <name evidence="2" type="ORF">TWF106_009848</name>
</gene>
<dbReference type="CDD" id="cd18090">
    <property type="entry name" value="Arginine_MT_Sfm1"/>
    <property type="match status" value="1"/>
</dbReference>